<reference evidence="2" key="2">
    <citation type="journal article" date="2015" name="Data Brief">
        <title>Shoot transcriptome of the giant reed, Arundo donax.</title>
        <authorList>
            <person name="Barrero R.A."/>
            <person name="Guerrero F.D."/>
            <person name="Moolhuijzen P."/>
            <person name="Goolsby J.A."/>
            <person name="Tidwell J."/>
            <person name="Bellgard S.E."/>
            <person name="Bellgard M.I."/>
        </authorList>
    </citation>
    <scope>NUCLEOTIDE SEQUENCE</scope>
    <source>
        <tissue evidence="2">Shoot tissue taken approximately 20 cm above the soil surface</tissue>
    </source>
</reference>
<proteinExistence type="predicted"/>
<feature type="compositionally biased region" description="Pro residues" evidence="1">
    <location>
        <begin position="23"/>
        <end position="32"/>
    </location>
</feature>
<feature type="region of interest" description="Disordered" evidence="1">
    <location>
        <begin position="1"/>
        <end position="42"/>
    </location>
</feature>
<evidence type="ECO:0000313" key="2">
    <source>
        <dbReference type="EMBL" id="JAD98982.1"/>
    </source>
</evidence>
<protein>
    <submittedName>
        <fullName evidence="2">GSVIVT00016337001, MYB30</fullName>
    </submittedName>
</protein>
<evidence type="ECO:0000256" key="1">
    <source>
        <dbReference type="SAM" id="MobiDB-lite"/>
    </source>
</evidence>
<accession>A0A0A9ESH6</accession>
<dbReference type="AlphaFoldDB" id="A0A0A9ESH6"/>
<name>A0A0A9ESH6_ARUDO</name>
<organism evidence="2">
    <name type="scientific">Arundo donax</name>
    <name type="common">Giant reed</name>
    <name type="synonym">Donax arundinaceus</name>
    <dbReference type="NCBI Taxonomy" id="35708"/>
    <lineage>
        <taxon>Eukaryota</taxon>
        <taxon>Viridiplantae</taxon>
        <taxon>Streptophyta</taxon>
        <taxon>Embryophyta</taxon>
        <taxon>Tracheophyta</taxon>
        <taxon>Spermatophyta</taxon>
        <taxon>Magnoliopsida</taxon>
        <taxon>Liliopsida</taxon>
        <taxon>Poales</taxon>
        <taxon>Poaceae</taxon>
        <taxon>PACMAD clade</taxon>
        <taxon>Arundinoideae</taxon>
        <taxon>Arundineae</taxon>
        <taxon>Arundo</taxon>
    </lineage>
</organism>
<reference evidence="2" key="1">
    <citation type="submission" date="2014-09" db="EMBL/GenBank/DDBJ databases">
        <authorList>
            <person name="Magalhaes I.L.F."/>
            <person name="Oliveira U."/>
            <person name="Santos F.R."/>
            <person name="Vidigal T.H.D.A."/>
            <person name="Brescovit A.D."/>
            <person name="Santos A.J."/>
        </authorList>
    </citation>
    <scope>NUCLEOTIDE SEQUENCE</scope>
    <source>
        <tissue evidence="2">Shoot tissue taken approximately 20 cm above the soil surface</tissue>
    </source>
</reference>
<dbReference type="EMBL" id="GBRH01198913">
    <property type="protein sequence ID" value="JAD98982.1"/>
    <property type="molecule type" value="Transcribed_RNA"/>
</dbReference>
<sequence>MRSSSGVHGPFFTPTLSQHGGLPMPPPPPLPPLRKIISQWRG</sequence>